<sequence length="307" mass="35346">MRGARLSLPWLRDHFHHSLVEGEDSPEYTEQYARAYILMLIGVGDRRYLHSCTKNYARLLFILPKKLVEHAFSSSFGHDPDFQIVCTPYTGVVVPEFSTRGAEVWRALVPMILFHIVETNDIWHVIHMDYINRWDTRRDRIQQGRPLVSPLTSTSDYMKWYRRITRRWIGRSSATLGRVISQPAPPSQTLVQPPPEEVEQGGGRARRRRTGLAANCTRLHDDEPSSSSSHGTQSSTLASTGPPPQPPQQHFPKHPFPYPRYIVYPIPHPHTGATGKFIKQHCLPTISIPIPSISFHRRHHHLEFDFF</sequence>
<feature type="region of interest" description="Disordered" evidence="1">
    <location>
        <begin position="179"/>
        <end position="254"/>
    </location>
</feature>
<protein>
    <recommendedName>
        <fullName evidence="4">Serine/threonine-protein phosphatase 7 long form-like</fullName>
    </recommendedName>
</protein>
<comment type="caution">
    <text evidence="2">The sequence shown here is derived from an EMBL/GenBank/DDBJ whole genome shotgun (WGS) entry which is preliminary data.</text>
</comment>
<evidence type="ECO:0000256" key="1">
    <source>
        <dbReference type="SAM" id="MobiDB-lite"/>
    </source>
</evidence>
<evidence type="ECO:0000313" key="3">
    <source>
        <dbReference type="Proteomes" id="UP001341840"/>
    </source>
</evidence>
<evidence type="ECO:0000313" key="2">
    <source>
        <dbReference type="EMBL" id="MED6217846.1"/>
    </source>
</evidence>
<gene>
    <name evidence="2" type="ORF">PIB30_021323</name>
</gene>
<reference evidence="2 3" key="1">
    <citation type="journal article" date="2023" name="Plants (Basel)">
        <title>Bridging the Gap: Combining Genomics and Transcriptomics Approaches to Understand Stylosanthes scabra, an Orphan Legume from the Brazilian Caatinga.</title>
        <authorList>
            <person name="Ferreira-Neto J.R.C."/>
            <person name="da Silva M.D."/>
            <person name="Binneck E."/>
            <person name="de Melo N.F."/>
            <person name="da Silva R.H."/>
            <person name="de Melo A.L.T.M."/>
            <person name="Pandolfi V."/>
            <person name="Bustamante F.O."/>
            <person name="Brasileiro-Vidal A.C."/>
            <person name="Benko-Iseppon A.M."/>
        </authorList>
    </citation>
    <scope>NUCLEOTIDE SEQUENCE [LARGE SCALE GENOMIC DNA]</scope>
    <source>
        <tissue evidence="2">Leaves</tissue>
    </source>
</reference>
<proteinExistence type="predicted"/>
<evidence type="ECO:0008006" key="4">
    <source>
        <dbReference type="Google" id="ProtNLM"/>
    </source>
</evidence>
<dbReference type="EMBL" id="JASCZI010271930">
    <property type="protein sequence ID" value="MED6217846.1"/>
    <property type="molecule type" value="Genomic_DNA"/>
</dbReference>
<accession>A0ABU6Z6A5</accession>
<organism evidence="2 3">
    <name type="scientific">Stylosanthes scabra</name>
    <dbReference type="NCBI Taxonomy" id="79078"/>
    <lineage>
        <taxon>Eukaryota</taxon>
        <taxon>Viridiplantae</taxon>
        <taxon>Streptophyta</taxon>
        <taxon>Embryophyta</taxon>
        <taxon>Tracheophyta</taxon>
        <taxon>Spermatophyta</taxon>
        <taxon>Magnoliopsida</taxon>
        <taxon>eudicotyledons</taxon>
        <taxon>Gunneridae</taxon>
        <taxon>Pentapetalae</taxon>
        <taxon>rosids</taxon>
        <taxon>fabids</taxon>
        <taxon>Fabales</taxon>
        <taxon>Fabaceae</taxon>
        <taxon>Papilionoideae</taxon>
        <taxon>50 kb inversion clade</taxon>
        <taxon>dalbergioids sensu lato</taxon>
        <taxon>Dalbergieae</taxon>
        <taxon>Pterocarpus clade</taxon>
        <taxon>Stylosanthes</taxon>
    </lineage>
</organism>
<keyword evidence="3" id="KW-1185">Reference proteome</keyword>
<name>A0ABU6Z6A5_9FABA</name>
<feature type="compositionally biased region" description="Pro residues" evidence="1">
    <location>
        <begin position="241"/>
        <end position="254"/>
    </location>
</feature>
<dbReference type="Proteomes" id="UP001341840">
    <property type="component" value="Unassembled WGS sequence"/>
</dbReference>
<feature type="compositionally biased region" description="Low complexity" evidence="1">
    <location>
        <begin position="225"/>
        <end position="239"/>
    </location>
</feature>